<proteinExistence type="predicted"/>
<feature type="region of interest" description="Disordered" evidence="1">
    <location>
        <begin position="13"/>
        <end position="32"/>
    </location>
</feature>
<comment type="caution">
    <text evidence="2">The sequence shown here is derived from an EMBL/GenBank/DDBJ whole genome shotgun (WGS) entry which is preliminary data.</text>
</comment>
<organism evidence="2 3">
    <name type="scientific">Punica granatum</name>
    <name type="common">Pomegranate</name>
    <dbReference type="NCBI Taxonomy" id="22663"/>
    <lineage>
        <taxon>Eukaryota</taxon>
        <taxon>Viridiplantae</taxon>
        <taxon>Streptophyta</taxon>
        <taxon>Embryophyta</taxon>
        <taxon>Tracheophyta</taxon>
        <taxon>Spermatophyta</taxon>
        <taxon>Magnoliopsida</taxon>
        <taxon>eudicotyledons</taxon>
        <taxon>Gunneridae</taxon>
        <taxon>Pentapetalae</taxon>
        <taxon>rosids</taxon>
        <taxon>malvids</taxon>
        <taxon>Myrtales</taxon>
        <taxon>Lythraceae</taxon>
        <taxon>Punica</taxon>
    </lineage>
</organism>
<sequence length="61" mass="6365">MLGCKGMHVRGARRMGSAARVHGRDAGSRQAHGACDWHTAGTVHPRVTIPAGAGGSLFTRE</sequence>
<evidence type="ECO:0000313" key="3">
    <source>
        <dbReference type="Proteomes" id="UP000197138"/>
    </source>
</evidence>
<dbReference type="EMBL" id="MTKT01003261">
    <property type="protein sequence ID" value="OWM75327.1"/>
    <property type="molecule type" value="Genomic_DNA"/>
</dbReference>
<evidence type="ECO:0000313" key="2">
    <source>
        <dbReference type="EMBL" id="OWM75327.1"/>
    </source>
</evidence>
<gene>
    <name evidence="2" type="ORF">CDL15_Pgr012287</name>
</gene>
<reference evidence="3" key="1">
    <citation type="journal article" date="2017" name="Plant J.">
        <title>The pomegranate (Punica granatum L.) genome and the genomics of punicalagin biosynthesis.</title>
        <authorList>
            <person name="Qin G."/>
            <person name="Xu C."/>
            <person name="Ming R."/>
            <person name="Tang H."/>
            <person name="Guyot R."/>
            <person name="Kramer E.M."/>
            <person name="Hu Y."/>
            <person name="Yi X."/>
            <person name="Qi Y."/>
            <person name="Xu X."/>
            <person name="Gao Z."/>
            <person name="Pan H."/>
            <person name="Jian J."/>
            <person name="Tian Y."/>
            <person name="Yue Z."/>
            <person name="Xu Y."/>
        </authorList>
    </citation>
    <scope>NUCLEOTIDE SEQUENCE [LARGE SCALE GENOMIC DNA]</scope>
    <source>
        <strain evidence="3">cv. Dabenzi</strain>
    </source>
</reference>
<accession>A0A218WR40</accession>
<evidence type="ECO:0000256" key="1">
    <source>
        <dbReference type="SAM" id="MobiDB-lite"/>
    </source>
</evidence>
<name>A0A218WR40_PUNGR</name>
<protein>
    <submittedName>
        <fullName evidence="2">Uncharacterized protein</fullName>
    </submittedName>
</protein>
<dbReference type="Proteomes" id="UP000197138">
    <property type="component" value="Unassembled WGS sequence"/>
</dbReference>
<dbReference type="AlphaFoldDB" id="A0A218WR40"/>